<protein>
    <submittedName>
        <fullName evidence="1">Uncharacterized protein</fullName>
    </submittedName>
</protein>
<accession>A0ABP3IRP8</accession>
<name>A0ABP3IRP8_9ACTN</name>
<reference evidence="2" key="1">
    <citation type="journal article" date="2019" name="Int. J. Syst. Evol. Microbiol.">
        <title>The Global Catalogue of Microorganisms (GCM) 10K type strain sequencing project: providing services to taxonomists for standard genome sequencing and annotation.</title>
        <authorList>
            <consortium name="The Broad Institute Genomics Platform"/>
            <consortium name="The Broad Institute Genome Sequencing Center for Infectious Disease"/>
            <person name="Wu L."/>
            <person name="Ma J."/>
        </authorList>
    </citation>
    <scope>NUCLEOTIDE SEQUENCE [LARGE SCALE GENOMIC DNA]</scope>
    <source>
        <strain evidence="2">JCM 4788</strain>
    </source>
</reference>
<dbReference type="Proteomes" id="UP001500879">
    <property type="component" value="Unassembled WGS sequence"/>
</dbReference>
<comment type="caution">
    <text evidence="1">The sequence shown here is derived from an EMBL/GenBank/DDBJ whole genome shotgun (WGS) entry which is preliminary data.</text>
</comment>
<organism evidence="1 2">
    <name type="scientific">Streptomyces luteireticuli</name>
    <dbReference type="NCBI Taxonomy" id="173858"/>
    <lineage>
        <taxon>Bacteria</taxon>
        <taxon>Bacillati</taxon>
        <taxon>Actinomycetota</taxon>
        <taxon>Actinomycetes</taxon>
        <taxon>Kitasatosporales</taxon>
        <taxon>Streptomycetaceae</taxon>
        <taxon>Streptomyces</taxon>
    </lineage>
</organism>
<gene>
    <name evidence="1" type="ORF">GCM10010357_46210</name>
</gene>
<sequence length="52" mass="5957">MNESVADAQPLQGHCAECRRIKAEYYRAWRAGDRVAAEAWCVTMGRHQRVAH</sequence>
<proteinExistence type="predicted"/>
<keyword evidence="2" id="KW-1185">Reference proteome</keyword>
<evidence type="ECO:0000313" key="1">
    <source>
        <dbReference type="EMBL" id="GAA0419601.1"/>
    </source>
</evidence>
<dbReference type="RefSeq" id="WP_344027441.1">
    <property type="nucleotide sequence ID" value="NZ_BAAABX010000049.1"/>
</dbReference>
<dbReference type="EMBL" id="BAAABX010000049">
    <property type="protein sequence ID" value="GAA0419601.1"/>
    <property type="molecule type" value="Genomic_DNA"/>
</dbReference>
<evidence type="ECO:0000313" key="2">
    <source>
        <dbReference type="Proteomes" id="UP001500879"/>
    </source>
</evidence>